<dbReference type="AlphaFoldDB" id="A0ABD8B3B6"/>
<evidence type="ECO:0000313" key="2">
    <source>
        <dbReference type="EMBL" id="WWP24175.1"/>
    </source>
</evidence>
<keyword evidence="2" id="KW-0614">Plasmid</keyword>
<dbReference type="Proteomes" id="UP001364764">
    <property type="component" value="Plasmid pY5S7-2"/>
</dbReference>
<evidence type="ECO:0000313" key="3">
    <source>
        <dbReference type="Proteomes" id="UP001364764"/>
    </source>
</evidence>
<dbReference type="RefSeq" id="WP_338709266.1">
    <property type="nucleotide sequence ID" value="NZ_CP145894.1"/>
</dbReference>
<dbReference type="EMBL" id="CP145894">
    <property type="protein sequence ID" value="WWP24175.1"/>
    <property type="molecule type" value="Genomic_DNA"/>
</dbReference>
<evidence type="ECO:0000256" key="1">
    <source>
        <dbReference type="SAM" id="Phobius"/>
    </source>
</evidence>
<protein>
    <submittedName>
        <fullName evidence="2">Uncharacterized protein</fullName>
    </submittedName>
</protein>
<feature type="transmembrane region" description="Helical" evidence="1">
    <location>
        <begin position="41"/>
        <end position="61"/>
    </location>
</feature>
<organism evidence="2 3">
    <name type="scientific">Paenibacillus amylolyticus</name>
    <dbReference type="NCBI Taxonomy" id="1451"/>
    <lineage>
        <taxon>Bacteria</taxon>
        <taxon>Bacillati</taxon>
        <taxon>Bacillota</taxon>
        <taxon>Bacilli</taxon>
        <taxon>Bacillales</taxon>
        <taxon>Paenibacillaceae</taxon>
        <taxon>Paenibacillus</taxon>
    </lineage>
</organism>
<geneLocation type="plasmid" evidence="2 3">
    <name>pY5S7-2</name>
</geneLocation>
<keyword evidence="1" id="KW-0812">Transmembrane</keyword>
<proteinExistence type="predicted"/>
<reference evidence="2 3" key="1">
    <citation type="submission" date="2024-02" db="EMBL/GenBank/DDBJ databases">
        <title>Complete sequences of two Paenibacillus sp. strains and one Lysinibacillus strain isolated from the environment on STAA medium highlight biotechnological potential.</title>
        <authorList>
            <person name="Attere S.A."/>
            <person name="Piche L.C."/>
            <person name="Intertaglia L."/>
            <person name="Lami R."/>
            <person name="Charette S.J."/>
            <person name="Vincent A.T."/>
        </authorList>
    </citation>
    <scope>NUCLEOTIDE SEQUENCE [LARGE SCALE GENOMIC DNA]</scope>
    <source>
        <strain evidence="2 3">Y5S-7</strain>
        <plasmid evidence="2 3">pY5S7-2</plasmid>
    </source>
</reference>
<keyword evidence="1" id="KW-1133">Transmembrane helix</keyword>
<sequence length="96" mass="10672">MGMVIVVIAIVLWISHKKTGNVGVNGAAGSGFKLPDWLFKGIGIFLLIMLILNVSEVWIFVKSESNNWWPLVKESGHNFSKQLREFFGYMSEGGGK</sequence>
<dbReference type="GeneID" id="93480193"/>
<gene>
    <name evidence="2" type="ORF">V6668_31970</name>
</gene>
<name>A0ABD8B3B6_PAEAM</name>
<accession>A0ABD8B3B6</accession>
<keyword evidence="1" id="KW-0472">Membrane</keyword>